<reference evidence="3 4" key="1">
    <citation type="submission" date="2018-04" db="EMBL/GenBank/DDBJ databases">
        <title>Genomic Encyclopedia of Archaeal and Bacterial Type Strains, Phase II (KMG-II): from individual species to whole genera.</title>
        <authorList>
            <person name="Goeker M."/>
        </authorList>
    </citation>
    <scope>NUCLEOTIDE SEQUENCE [LARGE SCALE GENOMIC DNA]</scope>
    <source>
        <strain evidence="3 4">DSM 29329</strain>
    </source>
</reference>
<evidence type="ECO:0000256" key="1">
    <source>
        <dbReference type="SAM" id="SignalP"/>
    </source>
</evidence>
<dbReference type="Pfam" id="PF09917">
    <property type="entry name" value="DUF2147"/>
    <property type="match status" value="1"/>
</dbReference>
<accession>A0A2T6B0Z8</accession>
<keyword evidence="1" id="KW-0732">Signal</keyword>
<sequence>MTRLAAFVALGIFTGTAAIAADPATGLWRTEPDRKDLTSLIRVSECGAALCGTIEKAFNPRGEEVTTPNVGKRLFWDLKPQGDGAYADGTVYVPLMDVTATAKAELSGDKLKVTGCKGPVCDGQVWTRVQ</sequence>
<dbReference type="InterPro" id="IPR019223">
    <property type="entry name" value="DUF2147"/>
</dbReference>
<keyword evidence="4" id="KW-1185">Reference proteome</keyword>
<name>A0A2T6B0Z8_9RHOB</name>
<comment type="caution">
    <text evidence="3">The sequence shown here is derived from an EMBL/GenBank/DDBJ whole genome shotgun (WGS) entry which is preliminary data.</text>
</comment>
<dbReference type="PANTHER" id="PTHR36919">
    <property type="entry name" value="BLR1215 PROTEIN"/>
    <property type="match status" value="1"/>
</dbReference>
<dbReference type="Proteomes" id="UP000244069">
    <property type="component" value="Unassembled WGS sequence"/>
</dbReference>
<feature type="signal peptide" evidence="1">
    <location>
        <begin position="1"/>
        <end position="20"/>
    </location>
</feature>
<evidence type="ECO:0000313" key="4">
    <source>
        <dbReference type="Proteomes" id="UP000244069"/>
    </source>
</evidence>
<dbReference type="EMBL" id="QBKN01000006">
    <property type="protein sequence ID" value="PTX49702.1"/>
    <property type="molecule type" value="Genomic_DNA"/>
</dbReference>
<feature type="chain" id="PRO_5015786344" evidence="1">
    <location>
        <begin position="21"/>
        <end position="130"/>
    </location>
</feature>
<organism evidence="3 4">
    <name type="scientific">Allosediminivita pacifica</name>
    <dbReference type="NCBI Taxonomy" id="1267769"/>
    <lineage>
        <taxon>Bacteria</taxon>
        <taxon>Pseudomonadati</taxon>
        <taxon>Pseudomonadota</taxon>
        <taxon>Alphaproteobacteria</taxon>
        <taxon>Rhodobacterales</taxon>
        <taxon>Paracoccaceae</taxon>
        <taxon>Allosediminivita</taxon>
    </lineage>
</organism>
<proteinExistence type="predicted"/>
<dbReference type="PANTHER" id="PTHR36919:SF2">
    <property type="entry name" value="BLL6627 PROTEIN"/>
    <property type="match status" value="1"/>
</dbReference>
<dbReference type="AlphaFoldDB" id="A0A2T6B0Z8"/>
<dbReference type="RefSeq" id="WP_107975320.1">
    <property type="nucleotide sequence ID" value="NZ_BMEZ01000006.1"/>
</dbReference>
<protein>
    <submittedName>
        <fullName evidence="3">Uncharacterized protein (DUF2147 family)</fullName>
    </submittedName>
</protein>
<dbReference type="Gene3D" id="2.40.128.520">
    <property type="match status" value="1"/>
</dbReference>
<gene>
    <name evidence="3" type="ORF">C8N44_10678</name>
</gene>
<dbReference type="OrthoDB" id="9811671at2"/>
<feature type="domain" description="DUF2147" evidence="2">
    <location>
        <begin position="26"/>
        <end position="128"/>
    </location>
</feature>
<evidence type="ECO:0000259" key="2">
    <source>
        <dbReference type="Pfam" id="PF09917"/>
    </source>
</evidence>
<evidence type="ECO:0000313" key="3">
    <source>
        <dbReference type="EMBL" id="PTX49702.1"/>
    </source>
</evidence>